<sequence length="145" mass="17493">MVNQRQKFCSIHEDNSCVMCNTGADETIEHLFFICPFARQCWTLINFNWNLSLNMEDRIKDAKHRNSQHFFTWTALIAAWELWKIRDDKIFGRHDVCINRWVTNFKSQCHLQLIKFKADLRSAFCFWLDAFSVRLSELWLRPPYL</sequence>
<protein>
    <recommendedName>
        <fullName evidence="1">Reverse transcriptase zinc-binding domain-containing protein</fullName>
    </recommendedName>
</protein>
<reference evidence="2" key="1">
    <citation type="submission" date="2020-05" db="EMBL/GenBank/DDBJ databases">
        <title>WGS assembly of Panicum virgatum.</title>
        <authorList>
            <person name="Lovell J.T."/>
            <person name="Jenkins J."/>
            <person name="Shu S."/>
            <person name="Juenger T.E."/>
            <person name="Schmutz J."/>
        </authorList>
    </citation>
    <scope>NUCLEOTIDE SEQUENCE</scope>
    <source>
        <strain evidence="2">AP13</strain>
    </source>
</reference>
<proteinExistence type="predicted"/>
<comment type="caution">
    <text evidence="2">The sequence shown here is derived from an EMBL/GenBank/DDBJ whole genome shotgun (WGS) entry which is preliminary data.</text>
</comment>
<gene>
    <name evidence="2" type="ORF">PVAP13_2NG510206</name>
</gene>
<dbReference type="EMBL" id="CM029040">
    <property type="protein sequence ID" value="KAG2637283.1"/>
    <property type="molecule type" value="Genomic_DNA"/>
</dbReference>
<dbReference type="Pfam" id="PF13966">
    <property type="entry name" value="zf-RVT"/>
    <property type="match status" value="1"/>
</dbReference>
<evidence type="ECO:0000313" key="3">
    <source>
        <dbReference type="Proteomes" id="UP000823388"/>
    </source>
</evidence>
<feature type="domain" description="Reverse transcriptase zinc-binding" evidence="1">
    <location>
        <begin position="9"/>
        <end position="42"/>
    </location>
</feature>
<dbReference type="InterPro" id="IPR026960">
    <property type="entry name" value="RVT-Znf"/>
</dbReference>
<evidence type="ECO:0000313" key="2">
    <source>
        <dbReference type="EMBL" id="KAG2637283.1"/>
    </source>
</evidence>
<organism evidence="2 3">
    <name type="scientific">Panicum virgatum</name>
    <name type="common">Blackwell switchgrass</name>
    <dbReference type="NCBI Taxonomy" id="38727"/>
    <lineage>
        <taxon>Eukaryota</taxon>
        <taxon>Viridiplantae</taxon>
        <taxon>Streptophyta</taxon>
        <taxon>Embryophyta</taxon>
        <taxon>Tracheophyta</taxon>
        <taxon>Spermatophyta</taxon>
        <taxon>Magnoliopsida</taxon>
        <taxon>Liliopsida</taxon>
        <taxon>Poales</taxon>
        <taxon>Poaceae</taxon>
        <taxon>PACMAD clade</taxon>
        <taxon>Panicoideae</taxon>
        <taxon>Panicodae</taxon>
        <taxon>Paniceae</taxon>
        <taxon>Panicinae</taxon>
        <taxon>Panicum</taxon>
        <taxon>Panicum sect. Hiantes</taxon>
    </lineage>
</organism>
<keyword evidence="3" id="KW-1185">Reference proteome</keyword>
<evidence type="ECO:0000259" key="1">
    <source>
        <dbReference type="Pfam" id="PF13966"/>
    </source>
</evidence>
<accession>A0A8T0VY14</accession>
<name>A0A8T0VY14_PANVG</name>
<dbReference type="Proteomes" id="UP000823388">
    <property type="component" value="Chromosome 2N"/>
</dbReference>
<dbReference type="AlphaFoldDB" id="A0A8T0VY14"/>